<dbReference type="GO" id="GO:0036503">
    <property type="term" value="P:ERAD pathway"/>
    <property type="evidence" value="ECO:0007669"/>
    <property type="project" value="TreeGrafter"/>
</dbReference>
<evidence type="ECO:0000259" key="8">
    <source>
        <dbReference type="SMART" id="SM01163"/>
    </source>
</evidence>
<keyword evidence="4 6" id="KW-0143">Chaperone</keyword>
<comment type="caution">
    <text evidence="9">The sequence shown here is derived from an EMBL/GenBank/DDBJ whole genome shotgun (WGS) entry which is preliminary data.</text>
</comment>
<dbReference type="InterPro" id="IPR013320">
    <property type="entry name" value="ConA-like_dom_sf"/>
</dbReference>
<evidence type="ECO:0000313" key="9">
    <source>
        <dbReference type="EMBL" id="KAF9615666.1"/>
    </source>
</evidence>
<feature type="region of interest" description="Disordered" evidence="7">
    <location>
        <begin position="294"/>
        <end position="324"/>
    </location>
</feature>
<protein>
    <recommendedName>
        <fullName evidence="8">Argonaute linker 1 domain-containing protein</fullName>
    </recommendedName>
</protein>
<keyword evidence="10" id="KW-1185">Reference proteome</keyword>
<dbReference type="OrthoDB" id="10252740at2759"/>
<evidence type="ECO:0000256" key="1">
    <source>
        <dbReference type="ARBA" id="ARBA00004240"/>
    </source>
</evidence>
<dbReference type="SUPFAM" id="SSF49899">
    <property type="entry name" value="Concanavalin A-like lectins/glucanases"/>
    <property type="match status" value="1"/>
</dbReference>
<feature type="disulfide bond" evidence="5">
    <location>
        <begin position="181"/>
        <end position="213"/>
    </location>
</feature>
<evidence type="ECO:0000313" key="10">
    <source>
        <dbReference type="Proteomes" id="UP000631114"/>
    </source>
</evidence>
<name>A0A835IDN6_9MAGN</name>
<dbReference type="InterPro" id="IPR001580">
    <property type="entry name" value="Calret/calnex"/>
</dbReference>
<dbReference type="Proteomes" id="UP000631114">
    <property type="component" value="Unassembled WGS sequence"/>
</dbReference>
<evidence type="ECO:0000256" key="2">
    <source>
        <dbReference type="ARBA" id="ARBA00010983"/>
    </source>
</evidence>
<keyword evidence="3 6" id="KW-0256">Endoplasmic reticulum</keyword>
<dbReference type="InterPro" id="IPR009033">
    <property type="entry name" value="Calreticulin/calnexin_P_dom_sf"/>
</dbReference>
<dbReference type="Gene3D" id="2.10.250.10">
    <property type="entry name" value="Calreticulin/calnexin, P domain"/>
    <property type="match status" value="1"/>
</dbReference>
<dbReference type="InterPro" id="IPR032474">
    <property type="entry name" value="Argonaute_N"/>
</dbReference>
<dbReference type="SUPFAM" id="SSF63887">
    <property type="entry name" value="P-domain of calnexin/calreticulin"/>
    <property type="match status" value="1"/>
</dbReference>
<dbReference type="PRINTS" id="PR00626">
    <property type="entry name" value="CALRETICULIN"/>
</dbReference>
<dbReference type="GO" id="GO:0051082">
    <property type="term" value="F:unfolded protein binding"/>
    <property type="evidence" value="ECO:0007669"/>
    <property type="project" value="InterPro"/>
</dbReference>
<evidence type="ECO:0000256" key="3">
    <source>
        <dbReference type="ARBA" id="ARBA00022824"/>
    </source>
</evidence>
<accession>A0A835IDN6</accession>
<dbReference type="InterPro" id="IPR018124">
    <property type="entry name" value="Calret/calnex_CS"/>
</dbReference>
<reference evidence="9 10" key="1">
    <citation type="submission" date="2020-10" db="EMBL/GenBank/DDBJ databases">
        <title>The Coptis chinensis genome and diversification of protoberbering-type alkaloids.</title>
        <authorList>
            <person name="Wang B."/>
            <person name="Shu S."/>
            <person name="Song C."/>
            <person name="Liu Y."/>
        </authorList>
    </citation>
    <scope>NUCLEOTIDE SEQUENCE [LARGE SCALE GENOMIC DNA]</scope>
    <source>
        <strain evidence="9">HL-2020</strain>
        <tissue evidence="9">Leaf</tissue>
    </source>
</reference>
<evidence type="ECO:0000256" key="6">
    <source>
        <dbReference type="RuleBase" id="RU362126"/>
    </source>
</evidence>
<feature type="compositionally biased region" description="Low complexity" evidence="7">
    <location>
        <begin position="10"/>
        <end position="23"/>
    </location>
</feature>
<proteinExistence type="inferred from homology"/>
<dbReference type="InterPro" id="IPR014811">
    <property type="entry name" value="ArgoL1"/>
</dbReference>
<dbReference type="PROSITE" id="PS00804">
    <property type="entry name" value="CALRETICULIN_2"/>
    <property type="match status" value="1"/>
</dbReference>
<sequence>MEGSTSHGKNNNNNNNNQTNNTNEDMPAKICEEIVKRAPLPFLNKAKFVCQKWVDFTSSSSFTKEHALMTGYFLGYIINMENKRETTITFASSIANNQSIPFPSLDSKPYGTSVIASSMEVHEALSYSVPMYSFLDGNIAGIQTSIDAKHSAISAKIPEFSNKDRTLVHQYSVKFEQDIECGGAYIKLHSGYVNQKKFGGDTPYSVMFGPDLCGSQTKKLHVIVSYQGQNYPIKDLQCETDKLTHFYTFILGPDASYSIWIDGRERESGSMYTGWDILPPRKIKDVHGKRPANWDDREYIDDPNDNKPQGYDSIPAEIPDPKAKEMTSPKVEDAEAAEALPPLLYQKMWCPLKLKWNMFMSLSVDGDFYHYSVSLSYDDDRPVEGKGIGRKVIDKLHECYADTELGGKDFAYDGEKTLFTVGPFPQNKHDFTVVLEDLSSNRAATNGSPKGSGGIALALCGQESESSQEASRVLDIILRQHAAKQGCLLVHQSFFHNNAHNFCDLGGGVLGCRGFHSSFRATHGGLSLNIDVSMTMIIQPGPVVDFLIVNQNVRDPYGIDWAKAKHT</sequence>
<dbReference type="SUPFAM" id="SSF101690">
    <property type="entry name" value="PAZ domain"/>
    <property type="match status" value="1"/>
</dbReference>
<keyword evidence="5" id="KW-1015">Disulfide bond</keyword>
<evidence type="ECO:0000256" key="4">
    <source>
        <dbReference type="ARBA" id="ARBA00023186"/>
    </source>
</evidence>
<dbReference type="Pfam" id="PF00262">
    <property type="entry name" value="Calreticulin"/>
    <property type="match status" value="1"/>
</dbReference>
<dbReference type="InterPro" id="IPR036085">
    <property type="entry name" value="PAZ_dom_sf"/>
</dbReference>
<comment type="similarity">
    <text evidence="2 6">Belongs to the calreticulin family.</text>
</comment>
<dbReference type="GO" id="GO:0005789">
    <property type="term" value="C:endoplasmic reticulum membrane"/>
    <property type="evidence" value="ECO:0007669"/>
    <property type="project" value="TreeGrafter"/>
</dbReference>
<gene>
    <name evidence="9" type="ORF">IFM89_026020</name>
</gene>
<feature type="region of interest" description="Disordered" evidence="7">
    <location>
        <begin position="1"/>
        <end position="24"/>
    </location>
</feature>
<dbReference type="SMART" id="SM01163">
    <property type="entry name" value="DUF1785"/>
    <property type="match status" value="1"/>
</dbReference>
<dbReference type="PANTHER" id="PTHR11073">
    <property type="entry name" value="CALRETICULIN AND CALNEXIN"/>
    <property type="match status" value="1"/>
</dbReference>
<feature type="domain" description="Argonaute linker 1" evidence="8">
    <location>
        <begin position="488"/>
        <end position="540"/>
    </location>
</feature>
<dbReference type="GO" id="GO:0005509">
    <property type="term" value="F:calcium ion binding"/>
    <property type="evidence" value="ECO:0007669"/>
    <property type="project" value="InterPro"/>
</dbReference>
<organism evidence="9 10">
    <name type="scientific">Coptis chinensis</name>
    <dbReference type="NCBI Taxonomy" id="261450"/>
    <lineage>
        <taxon>Eukaryota</taxon>
        <taxon>Viridiplantae</taxon>
        <taxon>Streptophyta</taxon>
        <taxon>Embryophyta</taxon>
        <taxon>Tracheophyta</taxon>
        <taxon>Spermatophyta</taxon>
        <taxon>Magnoliopsida</taxon>
        <taxon>Ranunculales</taxon>
        <taxon>Ranunculaceae</taxon>
        <taxon>Coptidoideae</taxon>
        <taxon>Coptis</taxon>
    </lineage>
</organism>
<dbReference type="Pfam" id="PF08699">
    <property type="entry name" value="ArgoL1"/>
    <property type="match status" value="1"/>
</dbReference>
<evidence type="ECO:0000256" key="5">
    <source>
        <dbReference type="PIRSR" id="PIRSR601580-3"/>
    </source>
</evidence>
<comment type="subcellular location">
    <subcellularLocation>
        <location evidence="1">Endoplasmic reticulum</location>
    </subcellularLocation>
</comment>
<dbReference type="EMBL" id="JADFTS010000003">
    <property type="protein sequence ID" value="KAF9615666.1"/>
    <property type="molecule type" value="Genomic_DNA"/>
</dbReference>
<dbReference type="Gene3D" id="2.60.120.200">
    <property type="match status" value="1"/>
</dbReference>
<dbReference type="Pfam" id="PF16486">
    <property type="entry name" value="ArgoN"/>
    <property type="match status" value="1"/>
</dbReference>
<dbReference type="AlphaFoldDB" id="A0A835IDN6"/>
<dbReference type="PANTHER" id="PTHR11073:SF45">
    <property type="entry name" value="CALRETICULIN-3"/>
    <property type="match status" value="1"/>
</dbReference>
<dbReference type="GO" id="GO:0006457">
    <property type="term" value="P:protein folding"/>
    <property type="evidence" value="ECO:0007669"/>
    <property type="project" value="InterPro"/>
</dbReference>
<evidence type="ECO:0000256" key="7">
    <source>
        <dbReference type="SAM" id="MobiDB-lite"/>
    </source>
</evidence>